<dbReference type="Pfam" id="PF02129">
    <property type="entry name" value="Peptidase_S15"/>
    <property type="match status" value="1"/>
</dbReference>
<dbReference type="PANTHER" id="PTHR42103">
    <property type="entry name" value="ALPHA/BETA-HYDROLASES SUPERFAMILY PROTEIN"/>
    <property type="match status" value="1"/>
</dbReference>
<comment type="caution">
    <text evidence="2">The sequence shown here is derived from an EMBL/GenBank/DDBJ whole genome shotgun (WGS) entry which is preliminary data.</text>
</comment>
<feature type="domain" description="Xaa-Pro dipeptidyl-peptidase-like" evidence="1">
    <location>
        <begin position="70"/>
        <end position="141"/>
    </location>
</feature>
<reference evidence="2" key="1">
    <citation type="submission" date="2022-11" db="EMBL/GenBank/DDBJ databases">
        <title>Genome Sequence of Cubamyces cubensis.</title>
        <authorList>
            <person name="Buettner E."/>
        </authorList>
    </citation>
    <scope>NUCLEOTIDE SEQUENCE</scope>
    <source>
        <strain evidence="2">MPL-01</strain>
    </source>
</reference>
<keyword evidence="3" id="KW-1185">Reference proteome</keyword>
<dbReference type="Proteomes" id="UP001215151">
    <property type="component" value="Unassembled WGS sequence"/>
</dbReference>
<dbReference type="EMBL" id="JAPEVG010000231">
    <property type="protein sequence ID" value="KAJ8473212.1"/>
    <property type="molecule type" value="Genomic_DNA"/>
</dbReference>
<dbReference type="AlphaFoldDB" id="A0AAD7TP29"/>
<dbReference type="InterPro" id="IPR029058">
    <property type="entry name" value="AB_hydrolase_fold"/>
</dbReference>
<dbReference type="InterPro" id="IPR000383">
    <property type="entry name" value="Xaa-Pro-like_dom"/>
</dbReference>
<sequence length="255" mass="28724">MSGTRSQRIERKVTQDVVQLPSGTSLEYTLLQPAPSPSAPGNKTLEDVKKVAICLHPWSWLGGRMDDPVLQIVTEPLLERGYDVLRYNTRGTGKSKGWPSLTGSQEVEDLKELVGWVRSNTPNLAKLVILGYSYGSLIASMHPVLSDVDSSHILLSYPLGPRHWLTAFRSHRYTTALQDLVTNPKSRVLVIYGDQDDFTPAQAYDYWTEQLRSVRDSSASDHGTLKIVKVEGASHFWREHTAIHQLMNTVREWLE</sequence>
<evidence type="ECO:0000259" key="1">
    <source>
        <dbReference type="Pfam" id="PF02129"/>
    </source>
</evidence>
<evidence type="ECO:0000313" key="2">
    <source>
        <dbReference type="EMBL" id="KAJ8473212.1"/>
    </source>
</evidence>
<gene>
    <name evidence="2" type="ORF">ONZ51_g8008</name>
</gene>
<protein>
    <recommendedName>
        <fullName evidence="1">Xaa-Pro dipeptidyl-peptidase-like domain-containing protein</fullName>
    </recommendedName>
</protein>
<dbReference type="GO" id="GO:0016787">
    <property type="term" value="F:hydrolase activity"/>
    <property type="evidence" value="ECO:0007669"/>
    <property type="project" value="InterPro"/>
</dbReference>
<proteinExistence type="predicted"/>
<accession>A0AAD7TP29</accession>
<organism evidence="2 3">
    <name type="scientific">Trametes cubensis</name>
    <dbReference type="NCBI Taxonomy" id="1111947"/>
    <lineage>
        <taxon>Eukaryota</taxon>
        <taxon>Fungi</taxon>
        <taxon>Dikarya</taxon>
        <taxon>Basidiomycota</taxon>
        <taxon>Agaricomycotina</taxon>
        <taxon>Agaricomycetes</taxon>
        <taxon>Polyporales</taxon>
        <taxon>Polyporaceae</taxon>
        <taxon>Trametes</taxon>
    </lineage>
</organism>
<evidence type="ECO:0000313" key="3">
    <source>
        <dbReference type="Proteomes" id="UP001215151"/>
    </source>
</evidence>
<dbReference type="Gene3D" id="3.40.50.1820">
    <property type="entry name" value="alpha/beta hydrolase"/>
    <property type="match status" value="1"/>
</dbReference>
<dbReference type="PANTHER" id="PTHR42103:SF2">
    <property type="entry name" value="AB HYDROLASE-1 DOMAIN-CONTAINING PROTEIN"/>
    <property type="match status" value="1"/>
</dbReference>
<dbReference type="SUPFAM" id="SSF53474">
    <property type="entry name" value="alpha/beta-Hydrolases"/>
    <property type="match status" value="1"/>
</dbReference>
<name>A0AAD7TP29_9APHY</name>